<dbReference type="InterPro" id="IPR005162">
    <property type="entry name" value="Retrotrans_gag_dom"/>
</dbReference>
<evidence type="ECO:0000313" key="3">
    <source>
        <dbReference type="EMBL" id="GAQ92557.1"/>
    </source>
</evidence>
<name>A0A1Y1IV42_KLENI</name>
<evidence type="ECO:0000256" key="1">
    <source>
        <dbReference type="SAM" id="MobiDB-lite"/>
    </source>
</evidence>
<feature type="non-terminal residue" evidence="3">
    <location>
        <position position="1"/>
    </location>
</feature>
<feature type="compositionally biased region" description="Basic residues" evidence="1">
    <location>
        <begin position="295"/>
        <end position="305"/>
    </location>
</feature>
<dbReference type="Pfam" id="PF03732">
    <property type="entry name" value="Retrotrans_gag"/>
    <property type="match status" value="1"/>
</dbReference>
<gene>
    <name evidence="3" type="ORF">KFL_010510010</name>
</gene>
<dbReference type="AlphaFoldDB" id="A0A1Y1IV42"/>
<dbReference type="OMA" id="PRFENKE"/>
<dbReference type="Proteomes" id="UP000054558">
    <property type="component" value="Unassembled WGS sequence"/>
</dbReference>
<evidence type="ECO:0000259" key="2">
    <source>
        <dbReference type="Pfam" id="PF03732"/>
    </source>
</evidence>
<feature type="domain" description="Retrotransposon gag" evidence="2">
    <location>
        <begin position="72"/>
        <end position="173"/>
    </location>
</feature>
<proteinExistence type="predicted"/>
<accession>A0A1Y1IV42</accession>
<feature type="compositionally biased region" description="Basic and acidic residues" evidence="1">
    <location>
        <begin position="210"/>
        <end position="224"/>
    </location>
</feature>
<reference evidence="3 4" key="1">
    <citation type="journal article" date="2014" name="Nat. Commun.">
        <title>Klebsormidium flaccidum genome reveals primary factors for plant terrestrial adaptation.</title>
        <authorList>
            <person name="Hori K."/>
            <person name="Maruyama F."/>
            <person name="Fujisawa T."/>
            <person name="Togashi T."/>
            <person name="Yamamoto N."/>
            <person name="Seo M."/>
            <person name="Sato S."/>
            <person name="Yamada T."/>
            <person name="Mori H."/>
            <person name="Tajima N."/>
            <person name="Moriyama T."/>
            <person name="Ikeuchi M."/>
            <person name="Watanabe M."/>
            <person name="Wada H."/>
            <person name="Kobayashi K."/>
            <person name="Saito M."/>
            <person name="Masuda T."/>
            <person name="Sasaki-Sekimoto Y."/>
            <person name="Mashiguchi K."/>
            <person name="Awai K."/>
            <person name="Shimojima M."/>
            <person name="Masuda S."/>
            <person name="Iwai M."/>
            <person name="Nobusawa T."/>
            <person name="Narise T."/>
            <person name="Kondo S."/>
            <person name="Saito H."/>
            <person name="Sato R."/>
            <person name="Murakawa M."/>
            <person name="Ihara Y."/>
            <person name="Oshima-Yamada Y."/>
            <person name="Ohtaka K."/>
            <person name="Satoh M."/>
            <person name="Sonobe K."/>
            <person name="Ishii M."/>
            <person name="Ohtani R."/>
            <person name="Kanamori-Sato M."/>
            <person name="Honoki R."/>
            <person name="Miyazaki D."/>
            <person name="Mochizuki H."/>
            <person name="Umetsu J."/>
            <person name="Higashi K."/>
            <person name="Shibata D."/>
            <person name="Kamiya Y."/>
            <person name="Sato N."/>
            <person name="Nakamura Y."/>
            <person name="Tabata S."/>
            <person name="Ida S."/>
            <person name="Kurokawa K."/>
            <person name="Ohta H."/>
        </authorList>
    </citation>
    <scope>NUCLEOTIDE SEQUENCE [LARGE SCALE GENOMIC DNA]</scope>
    <source>
        <strain evidence="3 4">NIES-2285</strain>
    </source>
</reference>
<protein>
    <recommendedName>
        <fullName evidence="2">Retrotransposon gag domain-containing protein</fullName>
    </recommendedName>
</protein>
<evidence type="ECO:0000313" key="4">
    <source>
        <dbReference type="Proteomes" id="UP000054558"/>
    </source>
</evidence>
<feature type="compositionally biased region" description="Basic and acidic residues" evidence="1">
    <location>
        <begin position="277"/>
        <end position="286"/>
    </location>
</feature>
<dbReference type="EMBL" id="DF238000">
    <property type="protein sequence ID" value="GAQ92557.1"/>
    <property type="molecule type" value="Genomic_DNA"/>
</dbReference>
<sequence>LVARVEASDANAVAARAQADAALAAQASGSEKFKPAPSPRFENKEKDMEIRRWVPIVEEHYAGCLDVDYLRLASSHLSGKPRSFWQSKLDARKSSGEPIADPRAFFRDTMYSSGYGLKEEVQGYWDAYHELKQGHDQDISEYNSVFEQVMTDLSKEVTDEPVKIEKYKSGLQPALRELARVSPDGTRWTSLSSLISYCTLQWPTIKAKLERERKPGGHKVEKVAGKRKFASPPRGRGASAGPREGNSGASGHKNQRLSEEEKERRRVNKLCNICASPDHRADKCPERTTPWVPKKQFRKGRKDFS</sequence>
<keyword evidence="4" id="KW-1185">Reference proteome</keyword>
<organism evidence="3 4">
    <name type="scientific">Klebsormidium nitens</name>
    <name type="common">Green alga</name>
    <name type="synonym">Ulothrix nitens</name>
    <dbReference type="NCBI Taxonomy" id="105231"/>
    <lineage>
        <taxon>Eukaryota</taxon>
        <taxon>Viridiplantae</taxon>
        <taxon>Streptophyta</taxon>
        <taxon>Klebsormidiophyceae</taxon>
        <taxon>Klebsormidiales</taxon>
        <taxon>Klebsormidiaceae</taxon>
        <taxon>Klebsormidium</taxon>
    </lineage>
</organism>
<feature type="region of interest" description="Disordered" evidence="1">
    <location>
        <begin position="210"/>
        <end position="264"/>
    </location>
</feature>
<feature type="region of interest" description="Disordered" evidence="1">
    <location>
        <begin position="276"/>
        <end position="305"/>
    </location>
</feature>